<keyword evidence="4 6" id="KW-0418">Kinase</keyword>
<reference evidence="9" key="1">
    <citation type="journal article" date="2020" name="mSystems">
        <title>Genome- and Community-Level Interaction Insights into Carbon Utilization and Element Cycling Functions of Hydrothermarchaeota in Hydrothermal Sediment.</title>
        <authorList>
            <person name="Zhou Z."/>
            <person name="Liu Y."/>
            <person name="Xu W."/>
            <person name="Pan J."/>
            <person name="Luo Z.H."/>
            <person name="Li M."/>
        </authorList>
    </citation>
    <scope>NUCLEOTIDE SEQUENCE [LARGE SCALE GENOMIC DNA]</scope>
    <source>
        <strain evidence="9">SpSt-1</strain>
    </source>
</reference>
<keyword evidence="7" id="KW-0028">Amino-acid biosynthesis</keyword>
<dbReference type="GO" id="GO:0009090">
    <property type="term" value="P:homoserine biosynthetic process"/>
    <property type="evidence" value="ECO:0007669"/>
    <property type="project" value="TreeGrafter"/>
</dbReference>
<feature type="domain" description="Aspartate/glutamate/uridylate kinase" evidence="8">
    <location>
        <begin position="5"/>
        <end position="272"/>
    </location>
</feature>
<dbReference type="SUPFAM" id="SSF53633">
    <property type="entry name" value="Carbamate kinase-like"/>
    <property type="match status" value="1"/>
</dbReference>
<evidence type="ECO:0000256" key="3">
    <source>
        <dbReference type="ARBA" id="ARBA00022741"/>
    </source>
</evidence>
<comment type="pathway">
    <text evidence="7">Amino-acid biosynthesis; L-threonine biosynthesis; L-threonine from L-aspartate: step 1/5.</text>
</comment>
<accession>A0A7C5UV58</accession>
<dbReference type="GO" id="GO:0009089">
    <property type="term" value="P:lysine biosynthetic process via diaminopimelate"/>
    <property type="evidence" value="ECO:0007669"/>
    <property type="project" value="UniProtKB-UniPathway"/>
</dbReference>
<comment type="pathway">
    <text evidence="7">Amino-acid biosynthesis; L-methionine biosynthesis via de novo pathway; L-homoserine from L-aspartate: step 1/3.</text>
</comment>
<evidence type="ECO:0000256" key="4">
    <source>
        <dbReference type="ARBA" id="ARBA00022777"/>
    </source>
</evidence>
<dbReference type="InterPro" id="IPR001048">
    <property type="entry name" value="Asp/Glu/Uridylate_kinase"/>
</dbReference>
<dbReference type="EC" id="2.7.2.4" evidence="6"/>
<dbReference type="UniPathway" id="UPA00034">
    <property type="reaction ID" value="UER00015"/>
</dbReference>
<dbReference type="AlphaFoldDB" id="A0A7C5UV58"/>
<dbReference type="Gene3D" id="3.40.1160.10">
    <property type="entry name" value="Acetylglutamate kinase-like"/>
    <property type="match status" value="1"/>
</dbReference>
<dbReference type="PANTHER" id="PTHR21499:SF70">
    <property type="entry name" value="ASPARTOKINASE"/>
    <property type="match status" value="1"/>
</dbReference>
<dbReference type="UniPathway" id="UPA00051">
    <property type="reaction ID" value="UER00462"/>
</dbReference>
<evidence type="ECO:0000313" key="9">
    <source>
        <dbReference type="EMBL" id="HHR96151.1"/>
    </source>
</evidence>
<dbReference type="InterPro" id="IPR001341">
    <property type="entry name" value="Asp_kinase"/>
</dbReference>
<dbReference type="PANTHER" id="PTHR21499">
    <property type="entry name" value="ASPARTATE KINASE"/>
    <property type="match status" value="1"/>
</dbReference>
<dbReference type="GO" id="GO:0005524">
    <property type="term" value="F:ATP binding"/>
    <property type="evidence" value="ECO:0007669"/>
    <property type="project" value="UniProtKB-KW"/>
</dbReference>
<comment type="caution">
    <text evidence="9">The sequence shown here is derived from an EMBL/GenBank/DDBJ whole genome shotgun (WGS) entry which is preliminary data.</text>
</comment>
<protein>
    <recommendedName>
        <fullName evidence="6">Aspartokinase</fullName>
        <ecNumber evidence="6">2.7.2.4</ecNumber>
    </recommendedName>
</protein>
<comment type="similarity">
    <text evidence="1 6">Belongs to the aspartokinase family.</text>
</comment>
<keyword evidence="3" id="KW-0547">Nucleotide-binding</keyword>
<dbReference type="InterPro" id="IPR045865">
    <property type="entry name" value="ACT-like_dom_sf"/>
</dbReference>
<dbReference type="Pfam" id="PF00696">
    <property type="entry name" value="AA_kinase"/>
    <property type="match status" value="1"/>
</dbReference>
<dbReference type="GO" id="GO:0004072">
    <property type="term" value="F:aspartate kinase activity"/>
    <property type="evidence" value="ECO:0007669"/>
    <property type="project" value="UniProtKB-EC"/>
</dbReference>
<dbReference type="SUPFAM" id="SSF55021">
    <property type="entry name" value="ACT-like"/>
    <property type="match status" value="1"/>
</dbReference>
<comment type="catalytic activity">
    <reaction evidence="6">
        <text>L-aspartate + ATP = 4-phospho-L-aspartate + ADP</text>
        <dbReference type="Rhea" id="RHEA:23776"/>
        <dbReference type="ChEBI" id="CHEBI:29991"/>
        <dbReference type="ChEBI" id="CHEBI:30616"/>
        <dbReference type="ChEBI" id="CHEBI:57535"/>
        <dbReference type="ChEBI" id="CHEBI:456216"/>
        <dbReference type="EC" id="2.7.2.4"/>
    </reaction>
</comment>
<dbReference type="InterPro" id="IPR036393">
    <property type="entry name" value="AceGlu_kinase-like_sf"/>
</dbReference>
<evidence type="ECO:0000256" key="5">
    <source>
        <dbReference type="ARBA" id="ARBA00022840"/>
    </source>
</evidence>
<dbReference type="GO" id="GO:0009088">
    <property type="term" value="P:threonine biosynthetic process"/>
    <property type="evidence" value="ECO:0007669"/>
    <property type="project" value="UniProtKB-UniPathway"/>
</dbReference>
<keyword evidence="5" id="KW-0067">ATP-binding</keyword>
<evidence type="ECO:0000256" key="2">
    <source>
        <dbReference type="ARBA" id="ARBA00022679"/>
    </source>
</evidence>
<name>A0A7C5UV58_9CREN</name>
<evidence type="ECO:0000256" key="6">
    <source>
        <dbReference type="RuleBase" id="RU003448"/>
    </source>
</evidence>
<dbReference type="NCBIfam" id="TIGR00657">
    <property type="entry name" value="asp_kinases"/>
    <property type="match status" value="1"/>
</dbReference>
<dbReference type="EMBL" id="DRUB01000090">
    <property type="protein sequence ID" value="HHR96151.1"/>
    <property type="molecule type" value="Genomic_DNA"/>
</dbReference>
<evidence type="ECO:0000256" key="7">
    <source>
        <dbReference type="RuleBase" id="RU004249"/>
    </source>
</evidence>
<proteinExistence type="inferred from homology"/>
<comment type="pathway">
    <text evidence="7">Amino-acid biosynthesis; L-lysine biosynthesis via DAP pathway; (S)-tetrahydrodipicolinate from L-aspartate: step 1/4.</text>
</comment>
<sequence length="377" mass="41778">MISKKLCVVKIGGSLLKDSKSYLESAQKIKEIFIDNNYKTIIVVSAVKGVTDRLINVARGSQEALEFIAEKYLEIARELNSTKIIRRVYEELERLKKVADAINGSGVDLSLYDMLLSFGERISKIVMVGALEIVGVSALELNADSLIITNDVFSDASIDYISTSTNLEKLYSSIIDSPAIPVIEGFIGSTIDGRVTTLGRGGSDYTATTIASLLNIDEVYLVTDVDGIMTADPDIINSAKLVKTMSYKEALEASLHGAKRINPKAFEPLEKFYSSRIIIGSWSRFGTEIVKEIPIELYGPKVIMDKESQNISYIAIVGEGTSTTRFIKKIIEIIDKNNIDVLGIQSYIYRPSLLIYIDSGYKYKTLHLLHRELFEVG</sequence>
<keyword evidence="2 6" id="KW-0808">Transferase</keyword>
<evidence type="ECO:0000259" key="8">
    <source>
        <dbReference type="Pfam" id="PF00696"/>
    </source>
</evidence>
<gene>
    <name evidence="9" type="ORF">ENL47_04925</name>
</gene>
<dbReference type="GO" id="GO:0005829">
    <property type="term" value="C:cytosol"/>
    <property type="evidence" value="ECO:0007669"/>
    <property type="project" value="TreeGrafter"/>
</dbReference>
<evidence type="ECO:0000256" key="1">
    <source>
        <dbReference type="ARBA" id="ARBA00010122"/>
    </source>
</evidence>
<dbReference type="UniPathway" id="UPA00050">
    <property type="reaction ID" value="UER00461"/>
</dbReference>
<organism evidence="9">
    <name type="scientific">Ignisphaera aggregans</name>
    <dbReference type="NCBI Taxonomy" id="334771"/>
    <lineage>
        <taxon>Archaea</taxon>
        <taxon>Thermoproteota</taxon>
        <taxon>Thermoprotei</taxon>
        <taxon>Desulfurococcales</taxon>
        <taxon>Desulfurococcaceae</taxon>
        <taxon>Ignisphaera</taxon>
    </lineage>
</organism>